<feature type="binding site" evidence="2">
    <location>
        <position position="335"/>
    </location>
    <ligand>
        <name>Zn(2+)</name>
        <dbReference type="ChEBI" id="CHEBI:29105"/>
        <note>catalytic</note>
    </ligand>
</feature>
<dbReference type="InterPro" id="IPR027268">
    <property type="entry name" value="Peptidase_M4/M1_CTD_sf"/>
</dbReference>
<dbReference type="SUPFAM" id="SSF55486">
    <property type="entry name" value="Metalloproteases ('zincins'), catalytic domain"/>
    <property type="match status" value="1"/>
</dbReference>
<keyword evidence="2" id="KW-0862">Zinc</keyword>
<evidence type="ECO:0000313" key="5">
    <source>
        <dbReference type="Proteomes" id="UP000724672"/>
    </source>
</evidence>
<feature type="binding site" evidence="2">
    <location>
        <position position="331"/>
    </location>
    <ligand>
        <name>Zn(2+)</name>
        <dbReference type="ChEBI" id="CHEBI:29105"/>
        <note>catalytic</note>
    </ligand>
</feature>
<feature type="domain" description="Peptidase M1 membrane alanine aminopeptidase" evidence="3">
    <location>
        <begin position="270"/>
        <end position="475"/>
    </location>
</feature>
<dbReference type="Gene3D" id="1.10.390.10">
    <property type="entry name" value="Neutral Protease Domain 2"/>
    <property type="match status" value="1"/>
</dbReference>
<evidence type="ECO:0000256" key="1">
    <source>
        <dbReference type="PIRSR" id="PIRSR634015-1"/>
    </source>
</evidence>
<evidence type="ECO:0000256" key="2">
    <source>
        <dbReference type="PIRSR" id="PIRSR634015-3"/>
    </source>
</evidence>
<dbReference type="InterPro" id="IPR034015">
    <property type="entry name" value="M1_LTA4H"/>
</dbReference>
<comment type="caution">
    <text evidence="4">The sequence shown here is derived from an EMBL/GenBank/DDBJ whole genome shotgun (WGS) entry which is preliminary data.</text>
</comment>
<keyword evidence="2" id="KW-0479">Metal-binding</keyword>
<dbReference type="CDD" id="cd09604">
    <property type="entry name" value="M1_APN_like"/>
    <property type="match status" value="1"/>
</dbReference>
<accession>A0A942UX29</accession>
<comment type="cofactor">
    <cofactor evidence="2">
        <name>Zn(2+)</name>
        <dbReference type="ChEBI" id="CHEBI:29105"/>
    </cofactor>
    <text evidence="2">Binds 1 zinc ion per subunit.</text>
</comment>
<sequence length="479" mass="55733">MVETEEEKDFGTLIIDDYNDVSLNEINEYNIEVSFNPDEKTYNGKQLVKYINNEEIDLENIYFHIYPNTFRQKDTAPFLFDSFESAYPEGFSPGYIDIESIKISGKKINYKILGKGNTVLRLDLENKLEQGEKIDIEMQYTVKLPSAQDRFGYGDKTYNFGNWYPVAAVYDGDGWNLDPYYSIGDPFYSDVGNYNVTINAPKEIEIASSGNILSEKVKGENKIWKIESKLMRDFAWVASEYFEKIVKNHDGTTVKLYFLDDVKDSVKRAAMDYSVNSIKHYNNIYGKYPYGQYSVVQTSFPSGMEYPGIVYIGDKYYTDSTLGTLEIIITHETAHQWWYGLVGNNQIDEAWLDESLATYSEFLYATEQYDEDTAEDYYERSIKNNYEYSKDSIEDNTVIRSLDKFVGWEDYGPLVYAKGAMMIYDIQNQYGKETLYSILQQYFDEYRFKNATTSDFIKVVEDVTGNNIEDTVDKWLYDN</sequence>
<dbReference type="GO" id="GO:0008237">
    <property type="term" value="F:metallopeptidase activity"/>
    <property type="evidence" value="ECO:0007669"/>
    <property type="project" value="InterPro"/>
</dbReference>
<gene>
    <name evidence="4" type="ORF">GOQ27_11825</name>
</gene>
<evidence type="ECO:0000313" key="4">
    <source>
        <dbReference type="EMBL" id="MBS4539155.1"/>
    </source>
</evidence>
<name>A0A942UX29_9FIRM</name>
<feature type="active site" description="Proton donor" evidence="1">
    <location>
        <position position="416"/>
    </location>
</feature>
<dbReference type="EMBL" id="WSFT01000042">
    <property type="protein sequence ID" value="MBS4539155.1"/>
    <property type="molecule type" value="Genomic_DNA"/>
</dbReference>
<dbReference type="PANTHER" id="PTHR45726:SF3">
    <property type="entry name" value="LEUKOTRIENE A-4 HYDROLASE"/>
    <property type="match status" value="1"/>
</dbReference>
<proteinExistence type="predicted"/>
<evidence type="ECO:0000259" key="3">
    <source>
        <dbReference type="Pfam" id="PF01433"/>
    </source>
</evidence>
<keyword evidence="5" id="KW-1185">Reference proteome</keyword>
<feature type="active site" description="Proton acceptor" evidence="1">
    <location>
        <position position="332"/>
    </location>
</feature>
<reference evidence="4" key="1">
    <citation type="submission" date="2019-12" db="EMBL/GenBank/DDBJ databases">
        <title>Clostridiaceae gen. nov. sp. nov., isolated from sediment in Xinjiang, China.</title>
        <authorList>
            <person name="Zhang R."/>
        </authorList>
    </citation>
    <scope>NUCLEOTIDE SEQUENCE</scope>
    <source>
        <strain evidence="4">D2Q-11</strain>
    </source>
</reference>
<dbReference type="InterPro" id="IPR014782">
    <property type="entry name" value="Peptidase_M1_dom"/>
</dbReference>
<feature type="binding site" evidence="2">
    <location>
        <position position="354"/>
    </location>
    <ligand>
        <name>Zn(2+)</name>
        <dbReference type="ChEBI" id="CHEBI:29105"/>
        <note>catalytic</note>
    </ligand>
</feature>
<dbReference type="GO" id="GO:0008270">
    <property type="term" value="F:zinc ion binding"/>
    <property type="evidence" value="ECO:0007669"/>
    <property type="project" value="InterPro"/>
</dbReference>
<protein>
    <submittedName>
        <fullName evidence="4">M1 family metallopeptidase</fullName>
    </submittedName>
</protein>
<dbReference type="AlphaFoldDB" id="A0A942UX29"/>
<dbReference type="Pfam" id="PF01433">
    <property type="entry name" value="Peptidase_M1"/>
    <property type="match status" value="1"/>
</dbReference>
<dbReference type="Proteomes" id="UP000724672">
    <property type="component" value="Unassembled WGS sequence"/>
</dbReference>
<dbReference type="PANTHER" id="PTHR45726">
    <property type="entry name" value="LEUKOTRIENE A-4 HYDROLASE"/>
    <property type="match status" value="1"/>
</dbReference>
<organism evidence="4 5">
    <name type="scientific">Anaeromonas frigoriresistens</name>
    <dbReference type="NCBI Taxonomy" id="2683708"/>
    <lineage>
        <taxon>Bacteria</taxon>
        <taxon>Bacillati</taxon>
        <taxon>Bacillota</taxon>
        <taxon>Tissierellia</taxon>
        <taxon>Tissierellales</taxon>
        <taxon>Thermohalobacteraceae</taxon>
        <taxon>Anaeromonas</taxon>
    </lineage>
</organism>